<evidence type="ECO:0000313" key="1">
    <source>
        <dbReference type="EMBL" id="GGR14591.1"/>
    </source>
</evidence>
<dbReference type="EMBL" id="BMQL01000017">
    <property type="protein sequence ID" value="GGR14591.1"/>
    <property type="molecule type" value="Genomic_DNA"/>
</dbReference>
<reference evidence="1" key="2">
    <citation type="submission" date="2020-09" db="EMBL/GenBank/DDBJ databases">
        <authorList>
            <person name="Sun Q."/>
            <person name="Ohkuma M."/>
        </authorList>
    </citation>
    <scope>NUCLEOTIDE SEQUENCE</scope>
    <source>
        <strain evidence="1">JCM 31311</strain>
    </source>
</reference>
<gene>
    <name evidence="1" type="ORF">GCM10008957_29260</name>
</gene>
<sequence>MQQMKACQPLFAAPDGRQFRALGIGHADAQDSAAPIYQQRDLAAQLMRQFGQIAGQFRRRDGTGGQAAAVQVAQRLELCGTQAGGVA</sequence>
<dbReference type="Proteomes" id="UP000603865">
    <property type="component" value="Unassembled WGS sequence"/>
</dbReference>
<comment type="caution">
    <text evidence="1">The sequence shown here is derived from an EMBL/GenBank/DDBJ whole genome shotgun (WGS) entry which is preliminary data.</text>
</comment>
<proteinExistence type="predicted"/>
<dbReference type="AlphaFoldDB" id="A0A918CAY3"/>
<accession>A0A918CAY3</accession>
<protein>
    <submittedName>
        <fullName evidence="1">Uncharacterized protein</fullName>
    </submittedName>
</protein>
<reference evidence="1" key="1">
    <citation type="journal article" date="2014" name="Int. J. Syst. Evol. Microbiol.">
        <title>Complete genome sequence of Corynebacterium casei LMG S-19264T (=DSM 44701T), isolated from a smear-ripened cheese.</title>
        <authorList>
            <consortium name="US DOE Joint Genome Institute (JGI-PGF)"/>
            <person name="Walter F."/>
            <person name="Albersmeier A."/>
            <person name="Kalinowski J."/>
            <person name="Ruckert C."/>
        </authorList>
    </citation>
    <scope>NUCLEOTIDE SEQUENCE</scope>
    <source>
        <strain evidence="1">JCM 31311</strain>
    </source>
</reference>
<name>A0A918CAY3_9DEIO</name>
<organism evidence="1 2">
    <name type="scientific">Deinococcus ruber</name>
    <dbReference type="NCBI Taxonomy" id="1848197"/>
    <lineage>
        <taxon>Bacteria</taxon>
        <taxon>Thermotogati</taxon>
        <taxon>Deinococcota</taxon>
        <taxon>Deinococci</taxon>
        <taxon>Deinococcales</taxon>
        <taxon>Deinococcaceae</taxon>
        <taxon>Deinococcus</taxon>
    </lineage>
</organism>
<keyword evidence="2" id="KW-1185">Reference proteome</keyword>
<evidence type="ECO:0000313" key="2">
    <source>
        <dbReference type="Proteomes" id="UP000603865"/>
    </source>
</evidence>